<dbReference type="EMBL" id="ANOH01000189">
    <property type="protein sequence ID" value="EMI55860.1"/>
    <property type="molecule type" value="Genomic_DNA"/>
</dbReference>
<dbReference type="PATRIC" id="fig|1263870.3.peg.2861"/>
<sequence>MGFVAAAAYAGYLFYFVPNSTRSMATAIASNEPGRNLLEHHFNTGALSSPHASFENQCELCHTDFTPMDANAPSEWFPLIGVDADVSRKHLEDACQKCHQVGHHHRSKMTAQFAARDQNCSVCHRAHQGRDFELTKIARRECLYCHRDLTPVANSNPAVRNSVAAFTKSTHGEFTSLQQGDSGKIRFSHALHMMPGQVAADAKGGMTLSRLSPSERPRYVREGQTNSDLVELDCSSCHESVGQSVIDQLGTQLKSVDLELLGRSMEPIQFEKHCEACHAISPGVMPSTADPLRLPHGVPSSAMRTQIASMIDGNRATGDSRHRRDDSKTTPSPGLGQTGDRESGHDNVAHDASGIDWRATDEEIAAAEQSVRNQCMTCHDEESISEQAILASASDTAATLIPTRWLRRGLYDHAVHRQIDCRYCHAAAYPVSDSLTQSALPTDTHEEVMIAGIESCEGCHRAADTPTPSSLQRSGDESDRLISIPELIGNMPTWASDECILCHRYHSPMDVHRPNESITSINKGTP</sequence>
<proteinExistence type="predicted"/>
<feature type="region of interest" description="Disordered" evidence="1">
    <location>
        <begin position="311"/>
        <end position="349"/>
    </location>
</feature>
<dbReference type="SUPFAM" id="SSF48695">
    <property type="entry name" value="Multiheme cytochromes"/>
    <property type="match status" value="2"/>
</dbReference>
<evidence type="ECO:0000313" key="3">
    <source>
        <dbReference type="Proteomes" id="UP000011885"/>
    </source>
</evidence>
<feature type="compositionally biased region" description="Basic and acidic residues" evidence="1">
    <location>
        <begin position="318"/>
        <end position="328"/>
    </location>
</feature>
<accession>M5U334</accession>
<keyword evidence="3" id="KW-1185">Reference proteome</keyword>
<gene>
    <name evidence="2" type="ORF">RSSM_02692</name>
</gene>
<dbReference type="Proteomes" id="UP000011885">
    <property type="component" value="Unassembled WGS sequence"/>
</dbReference>
<dbReference type="Gene3D" id="3.90.10.10">
    <property type="entry name" value="Cytochrome C3"/>
    <property type="match status" value="2"/>
</dbReference>
<reference evidence="2 3" key="1">
    <citation type="journal article" date="2013" name="Mar. Genomics">
        <title>Expression of sulfatases in Rhodopirellula baltica and the diversity of sulfatases in the genus Rhodopirellula.</title>
        <authorList>
            <person name="Wegner C.E."/>
            <person name="Richter-Heitmann T."/>
            <person name="Klindworth A."/>
            <person name="Klockow C."/>
            <person name="Richter M."/>
            <person name="Achstetter T."/>
            <person name="Glockner F.O."/>
            <person name="Harder J."/>
        </authorList>
    </citation>
    <scope>NUCLEOTIDE SEQUENCE [LARGE SCALE GENOMIC DNA]</scope>
    <source>
        <strain evidence="2 3">SM41</strain>
    </source>
</reference>
<feature type="compositionally biased region" description="Basic and acidic residues" evidence="1">
    <location>
        <begin position="339"/>
        <end position="349"/>
    </location>
</feature>
<evidence type="ECO:0000313" key="2">
    <source>
        <dbReference type="EMBL" id="EMI55860.1"/>
    </source>
</evidence>
<dbReference type="AlphaFoldDB" id="M5U334"/>
<name>M5U334_9BACT</name>
<dbReference type="InterPro" id="IPR036280">
    <property type="entry name" value="Multihaem_cyt_sf"/>
</dbReference>
<comment type="caution">
    <text evidence="2">The sequence shown here is derived from an EMBL/GenBank/DDBJ whole genome shotgun (WGS) entry which is preliminary data.</text>
</comment>
<organism evidence="2 3">
    <name type="scientific">Rhodopirellula sallentina SM41</name>
    <dbReference type="NCBI Taxonomy" id="1263870"/>
    <lineage>
        <taxon>Bacteria</taxon>
        <taxon>Pseudomonadati</taxon>
        <taxon>Planctomycetota</taxon>
        <taxon>Planctomycetia</taxon>
        <taxon>Pirellulales</taxon>
        <taxon>Pirellulaceae</taxon>
        <taxon>Rhodopirellula</taxon>
    </lineage>
</organism>
<evidence type="ECO:0000256" key="1">
    <source>
        <dbReference type="SAM" id="MobiDB-lite"/>
    </source>
</evidence>
<protein>
    <submittedName>
        <fullName evidence="2">Uncharacterized protein</fullName>
    </submittedName>
</protein>